<dbReference type="AlphaFoldDB" id="A0A232M0X8"/>
<keyword evidence="3" id="KW-1185">Reference proteome</keyword>
<name>A0A232M0X8_9EURO</name>
<dbReference type="Proteomes" id="UP000243515">
    <property type="component" value="Unassembled WGS sequence"/>
</dbReference>
<evidence type="ECO:0000256" key="1">
    <source>
        <dbReference type="SAM" id="MobiDB-lite"/>
    </source>
</evidence>
<dbReference type="EMBL" id="NPHW01003152">
    <property type="protein sequence ID" value="OXV10065.1"/>
    <property type="molecule type" value="Genomic_DNA"/>
</dbReference>
<evidence type="ECO:0000313" key="3">
    <source>
        <dbReference type="Proteomes" id="UP000243515"/>
    </source>
</evidence>
<reference evidence="2 3" key="1">
    <citation type="journal article" date="2015" name="Environ. Microbiol.">
        <title>Metagenome sequence of Elaphomyces granulatus from sporocarp tissue reveals Ascomycota ectomycorrhizal fingerprints of genome expansion and a Proteobacteria-rich microbiome.</title>
        <authorList>
            <person name="Quandt C.A."/>
            <person name="Kohler A."/>
            <person name="Hesse C.N."/>
            <person name="Sharpton T.J."/>
            <person name="Martin F."/>
            <person name="Spatafora J.W."/>
        </authorList>
    </citation>
    <scope>NUCLEOTIDE SEQUENCE [LARGE SCALE GENOMIC DNA]</scope>
    <source>
        <strain evidence="2 3">OSC145934</strain>
    </source>
</reference>
<sequence>MNPSRTPLESLESLDVGRVRSWQQANAINDNLMNQFKGVIALPLKRSATPDSDAENVDPSAGKQPVKRKRSDEEDDELEQKPAKYPRTLVNTIESSPVAHEKLPRGGRVHRASTPVALQVQKPAGRSPPPKSSKAFGRRLEKTGKRNACRAPFSISAVLSDGKRKGSTRSKPAKWFFNIHADSEQEEMTNLVQHSTCVLDISDDEGKAKMDGRGKENIPPVELDVPSLVQQTFAAVSQKNLLEEDPRAPLGELNAVDYYAPGCDADAFIAIYDDDEPEEITEKRSLIPSLDGSVLQPSAPLNQHILSSLNAPAVIAQDTEPTDAEFEIWESGSAAEEAATASAS</sequence>
<feature type="region of interest" description="Disordered" evidence="1">
    <location>
        <begin position="47"/>
        <end position="83"/>
    </location>
</feature>
<organism evidence="2 3">
    <name type="scientific">Elaphomyces granulatus</name>
    <dbReference type="NCBI Taxonomy" id="519963"/>
    <lineage>
        <taxon>Eukaryota</taxon>
        <taxon>Fungi</taxon>
        <taxon>Dikarya</taxon>
        <taxon>Ascomycota</taxon>
        <taxon>Pezizomycotina</taxon>
        <taxon>Eurotiomycetes</taxon>
        <taxon>Eurotiomycetidae</taxon>
        <taxon>Eurotiales</taxon>
        <taxon>Elaphomycetaceae</taxon>
        <taxon>Elaphomyces</taxon>
    </lineage>
</organism>
<evidence type="ECO:0000313" key="2">
    <source>
        <dbReference type="EMBL" id="OXV10065.1"/>
    </source>
</evidence>
<gene>
    <name evidence="2" type="ORF">Egran_02172</name>
</gene>
<comment type="caution">
    <text evidence="2">The sequence shown here is derived from an EMBL/GenBank/DDBJ whole genome shotgun (WGS) entry which is preliminary data.</text>
</comment>
<accession>A0A232M0X8</accession>
<proteinExistence type="predicted"/>
<dbReference type="OrthoDB" id="425602at2759"/>
<protein>
    <submittedName>
        <fullName evidence="2">Uncharacterized protein</fullName>
    </submittedName>
</protein>